<keyword evidence="2" id="KW-1185">Reference proteome</keyword>
<protein>
    <recommendedName>
        <fullName evidence="3">Ribbon-helix-helix CopG family protein</fullName>
    </recommendedName>
</protein>
<evidence type="ECO:0000313" key="1">
    <source>
        <dbReference type="EMBL" id="MFC3163097.1"/>
    </source>
</evidence>
<organism evidence="1 2">
    <name type="scientific">Ciceribacter thiooxidans</name>
    <dbReference type="NCBI Taxonomy" id="1969821"/>
    <lineage>
        <taxon>Bacteria</taxon>
        <taxon>Pseudomonadati</taxon>
        <taxon>Pseudomonadota</taxon>
        <taxon>Alphaproteobacteria</taxon>
        <taxon>Hyphomicrobiales</taxon>
        <taxon>Rhizobiaceae</taxon>
        <taxon>Ciceribacter</taxon>
    </lineage>
</organism>
<evidence type="ECO:0008006" key="3">
    <source>
        <dbReference type="Google" id="ProtNLM"/>
    </source>
</evidence>
<dbReference type="EMBL" id="JBHRTG010000007">
    <property type="protein sequence ID" value="MFC3163097.1"/>
    <property type="molecule type" value="Genomic_DNA"/>
</dbReference>
<sequence>MATLTIHIDEATEARLRQIAEERGFSELQALAEFAVAVAAREYFDTPSRIDRDPVRQETPNVPAH</sequence>
<dbReference type="Proteomes" id="UP001595647">
    <property type="component" value="Unassembled WGS sequence"/>
</dbReference>
<name>A0ABV7I3P9_9HYPH</name>
<gene>
    <name evidence="1" type="ORF">ACFOHV_07370</name>
</gene>
<comment type="caution">
    <text evidence="1">The sequence shown here is derived from an EMBL/GenBank/DDBJ whole genome shotgun (WGS) entry which is preliminary data.</text>
</comment>
<reference evidence="2" key="1">
    <citation type="journal article" date="2019" name="Int. J. Syst. Evol. Microbiol.">
        <title>The Global Catalogue of Microorganisms (GCM) 10K type strain sequencing project: providing services to taxonomists for standard genome sequencing and annotation.</title>
        <authorList>
            <consortium name="The Broad Institute Genomics Platform"/>
            <consortium name="The Broad Institute Genome Sequencing Center for Infectious Disease"/>
            <person name="Wu L."/>
            <person name="Ma J."/>
        </authorList>
    </citation>
    <scope>NUCLEOTIDE SEQUENCE [LARGE SCALE GENOMIC DNA]</scope>
    <source>
        <strain evidence="2">KCTC 52231</strain>
    </source>
</reference>
<dbReference type="RefSeq" id="WP_182305430.1">
    <property type="nucleotide sequence ID" value="NZ_CP059896.1"/>
</dbReference>
<proteinExistence type="predicted"/>
<accession>A0ABV7I3P9</accession>
<evidence type="ECO:0000313" key="2">
    <source>
        <dbReference type="Proteomes" id="UP001595647"/>
    </source>
</evidence>